<reference evidence="2 3" key="1">
    <citation type="submission" date="2020-03" db="EMBL/GenBank/DDBJ databases">
        <title>Soil Listeria distribution.</title>
        <authorList>
            <person name="Liao J."/>
            <person name="Wiedmann M."/>
        </authorList>
    </citation>
    <scope>NUCLEOTIDE SEQUENCE [LARGE SCALE GENOMIC DNA]</scope>
    <source>
        <strain evidence="2 3">FSL L7-1645</strain>
    </source>
</reference>
<dbReference type="AlphaFoldDB" id="A0A841YHX4"/>
<dbReference type="Proteomes" id="UP000571128">
    <property type="component" value="Unassembled WGS sequence"/>
</dbReference>
<keyword evidence="1" id="KW-0175">Coiled coil</keyword>
<evidence type="ECO:0000256" key="1">
    <source>
        <dbReference type="SAM" id="Coils"/>
    </source>
</evidence>
<gene>
    <name evidence="2" type="ORF">HB844_13140</name>
</gene>
<sequence>MPGTGIQSDLEGASQQATALKTAADLLKQESSVTTDVQTTIAGNEDARKAIQAAQEMAKQIAEAVSSASCQLHSVAENFKATDQQVGQQFQSIGGL</sequence>
<dbReference type="InterPro" id="IPR021477">
    <property type="entry name" value="TVIIS_effector_SACOL2603_fam"/>
</dbReference>
<evidence type="ECO:0000313" key="3">
    <source>
        <dbReference type="Proteomes" id="UP000571128"/>
    </source>
</evidence>
<name>A0A841YHX4_9LIST</name>
<dbReference type="NCBIfam" id="TIGR04197">
    <property type="entry name" value="T7SS_SACOL2603"/>
    <property type="match status" value="1"/>
</dbReference>
<dbReference type="RefSeq" id="WP_115095708.1">
    <property type="nucleotide sequence ID" value="NZ_JAARPY010000018.1"/>
</dbReference>
<evidence type="ECO:0000313" key="2">
    <source>
        <dbReference type="EMBL" id="MBC1399803.1"/>
    </source>
</evidence>
<comment type="caution">
    <text evidence="2">The sequence shown here is derived from an EMBL/GenBank/DDBJ whole genome shotgun (WGS) entry which is preliminary data.</text>
</comment>
<accession>A0A841YHX4</accession>
<feature type="coiled-coil region" evidence="1">
    <location>
        <begin position="10"/>
        <end position="64"/>
    </location>
</feature>
<organism evidence="2 3">
    <name type="scientific">Listeria fleischmannii</name>
    <dbReference type="NCBI Taxonomy" id="1069827"/>
    <lineage>
        <taxon>Bacteria</taxon>
        <taxon>Bacillati</taxon>
        <taxon>Bacillota</taxon>
        <taxon>Bacilli</taxon>
        <taxon>Bacillales</taxon>
        <taxon>Listeriaceae</taxon>
        <taxon>Listeria</taxon>
    </lineage>
</organism>
<proteinExistence type="predicted"/>
<dbReference type="EMBL" id="JAARPY010000018">
    <property type="protein sequence ID" value="MBC1399803.1"/>
    <property type="molecule type" value="Genomic_DNA"/>
</dbReference>
<protein>
    <submittedName>
        <fullName evidence="2">TIGR04197 family type VII secretion effector</fullName>
    </submittedName>
</protein>